<accession>A0AA88CKY3</accession>
<dbReference type="AlphaFoldDB" id="A0AA88CKY3"/>
<keyword evidence="2" id="KW-1185">Reference proteome</keyword>
<name>A0AA88CKY3_FICCA</name>
<gene>
    <name evidence="1" type="ORF">TIFTF001_045299</name>
</gene>
<comment type="caution">
    <text evidence="1">The sequence shown here is derived from an EMBL/GenBank/DDBJ whole genome shotgun (WGS) entry which is preliminary data.</text>
</comment>
<organism evidence="1 2">
    <name type="scientific">Ficus carica</name>
    <name type="common">Common fig</name>
    <dbReference type="NCBI Taxonomy" id="3494"/>
    <lineage>
        <taxon>Eukaryota</taxon>
        <taxon>Viridiplantae</taxon>
        <taxon>Streptophyta</taxon>
        <taxon>Embryophyta</taxon>
        <taxon>Tracheophyta</taxon>
        <taxon>Spermatophyta</taxon>
        <taxon>Magnoliopsida</taxon>
        <taxon>eudicotyledons</taxon>
        <taxon>Gunneridae</taxon>
        <taxon>Pentapetalae</taxon>
        <taxon>rosids</taxon>
        <taxon>fabids</taxon>
        <taxon>Rosales</taxon>
        <taxon>Moraceae</taxon>
        <taxon>Ficeae</taxon>
        <taxon>Ficus</taxon>
    </lineage>
</organism>
<reference evidence="1" key="1">
    <citation type="submission" date="2023-07" db="EMBL/GenBank/DDBJ databases">
        <title>draft genome sequence of fig (Ficus carica).</title>
        <authorList>
            <person name="Takahashi T."/>
            <person name="Nishimura K."/>
        </authorList>
    </citation>
    <scope>NUCLEOTIDE SEQUENCE</scope>
</reference>
<sequence>MDVGSKFRSNVKFRELSQDWVSGQELRLVLGPGLGLFRDKDQGRVSGRSQIRFQDGAKLGWGTGIGAKGSRLGLSTRNRVRFWVLVPGLVSSFRMGLGSSFGMVVRVGASGLGLGRDRSRGTISGQGMGLSFDSRDGVT</sequence>
<protein>
    <submittedName>
        <fullName evidence="1">Uncharacterized protein</fullName>
    </submittedName>
</protein>
<dbReference type="Proteomes" id="UP001187192">
    <property type="component" value="Unassembled WGS sequence"/>
</dbReference>
<proteinExistence type="predicted"/>
<dbReference type="EMBL" id="BTGU01003858">
    <property type="protein sequence ID" value="GMN20217.1"/>
    <property type="molecule type" value="Genomic_DNA"/>
</dbReference>
<evidence type="ECO:0000313" key="2">
    <source>
        <dbReference type="Proteomes" id="UP001187192"/>
    </source>
</evidence>
<evidence type="ECO:0000313" key="1">
    <source>
        <dbReference type="EMBL" id="GMN20217.1"/>
    </source>
</evidence>